<evidence type="ECO:0000259" key="5">
    <source>
        <dbReference type="Pfam" id="PF07732"/>
    </source>
</evidence>
<keyword evidence="1" id="KW-0479">Metal-binding</keyword>
<dbReference type="Pfam" id="PF07732">
    <property type="entry name" value="Cu-oxidase_3"/>
    <property type="match status" value="1"/>
</dbReference>
<evidence type="ECO:0000256" key="2">
    <source>
        <dbReference type="ARBA" id="ARBA00023002"/>
    </source>
</evidence>
<accession>A0A2D3WLQ6</accession>
<gene>
    <name evidence="6" type="ORF">CFH83_10885</name>
</gene>
<feature type="domain" description="Plastocyanin-like" evidence="5">
    <location>
        <begin position="73"/>
        <end position="187"/>
    </location>
</feature>
<reference evidence="6 7" key="1">
    <citation type="journal article" date="2017" name="Front. Microbiol.">
        <title>Comparative Genomic Analysis of the Class Epsilonproteobacteria and Proposed Reclassification to Epsilonbacteraeota (phyl. nov.).</title>
        <authorList>
            <person name="Waite D.W."/>
            <person name="Vanwonterghem I."/>
            <person name="Rinke C."/>
            <person name="Parks D.H."/>
            <person name="Zhang Y."/>
            <person name="Takai K."/>
            <person name="Sievert S.M."/>
            <person name="Simon J."/>
            <person name="Campbell B.J."/>
            <person name="Hanson T.E."/>
            <person name="Woyke T."/>
            <person name="Klotz M.G."/>
            <person name="Hugenholtz P."/>
        </authorList>
    </citation>
    <scope>NUCLEOTIDE SEQUENCE [LARGE SCALE GENOMIC DNA]</scope>
    <source>
        <strain evidence="6">UBA12443</strain>
    </source>
</reference>
<dbReference type="InterPro" id="IPR002355">
    <property type="entry name" value="Cu_oxidase_Cu_BS"/>
</dbReference>
<dbReference type="InterPro" id="IPR008972">
    <property type="entry name" value="Cupredoxin"/>
</dbReference>
<dbReference type="Proteomes" id="UP000228859">
    <property type="component" value="Unassembled WGS sequence"/>
</dbReference>
<organism evidence="6 7">
    <name type="scientific">Sulfuricurvum kujiense</name>
    <dbReference type="NCBI Taxonomy" id="148813"/>
    <lineage>
        <taxon>Bacteria</taxon>
        <taxon>Pseudomonadati</taxon>
        <taxon>Campylobacterota</taxon>
        <taxon>Epsilonproteobacteria</taxon>
        <taxon>Campylobacterales</taxon>
        <taxon>Sulfurimonadaceae</taxon>
        <taxon>Sulfuricurvum</taxon>
    </lineage>
</organism>
<keyword evidence="2" id="KW-0560">Oxidoreductase</keyword>
<dbReference type="PANTHER" id="PTHR48267:SF1">
    <property type="entry name" value="BILIRUBIN OXIDASE"/>
    <property type="match status" value="1"/>
</dbReference>
<dbReference type="EMBL" id="DLUI01000157">
    <property type="protein sequence ID" value="DAB37493.1"/>
    <property type="molecule type" value="Genomic_DNA"/>
</dbReference>
<dbReference type="SUPFAM" id="SSF49503">
    <property type="entry name" value="Cupredoxins"/>
    <property type="match status" value="3"/>
</dbReference>
<dbReference type="RefSeq" id="WP_294897077.1">
    <property type="nucleotide sequence ID" value="NZ_DLUI01000157.1"/>
</dbReference>
<evidence type="ECO:0000256" key="1">
    <source>
        <dbReference type="ARBA" id="ARBA00022723"/>
    </source>
</evidence>
<evidence type="ECO:0000259" key="4">
    <source>
        <dbReference type="Pfam" id="PF07731"/>
    </source>
</evidence>
<dbReference type="CDD" id="cd13890">
    <property type="entry name" value="CuRO_3_CueO_FtsP"/>
    <property type="match status" value="1"/>
</dbReference>
<feature type="domain" description="Plastocyanin-like" evidence="4">
    <location>
        <begin position="385"/>
        <end position="495"/>
    </location>
</feature>
<dbReference type="Gene3D" id="2.60.40.420">
    <property type="entry name" value="Cupredoxins - blue copper proteins"/>
    <property type="match status" value="3"/>
</dbReference>
<dbReference type="GO" id="GO:0005507">
    <property type="term" value="F:copper ion binding"/>
    <property type="evidence" value="ECO:0007669"/>
    <property type="project" value="InterPro"/>
</dbReference>
<proteinExistence type="predicted"/>
<dbReference type="InterPro" id="IPR001117">
    <property type="entry name" value="Cu-oxidase_2nd"/>
</dbReference>
<dbReference type="InterPro" id="IPR011706">
    <property type="entry name" value="Cu-oxidase_C"/>
</dbReference>
<dbReference type="InterPro" id="IPR045087">
    <property type="entry name" value="Cu-oxidase_fam"/>
</dbReference>
<dbReference type="Pfam" id="PF07731">
    <property type="entry name" value="Cu-oxidase_2"/>
    <property type="match status" value="1"/>
</dbReference>
<dbReference type="PROSITE" id="PS00080">
    <property type="entry name" value="MULTICOPPER_OXIDASE2"/>
    <property type="match status" value="1"/>
</dbReference>
<comment type="caution">
    <text evidence="6">The sequence shown here is derived from an EMBL/GenBank/DDBJ whole genome shotgun (WGS) entry which is preliminary data.</text>
</comment>
<evidence type="ECO:0000313" key="6">
    <source>
        <dbReference type="EMBL" id="DAB37493.1"/>
    </source>
</evidence>
<protein>
    <submittedName>
        <fullName evidence="6">Bilirubin oxidase</fullName>
    </submittedName>
</protein>
<evidence type="ECO:0000259" key="3">
    <source>
        <dbReference type="Pfam" id="PF00394"/>
    </source>
</evidence>
<dbReference type="PANTHER" id="PTHR48267">
    <property type="entry name" value="CUPREDOXIN SUPERFAMILY PROTEIN"/>
    <property type="match status" value="1"/>
</dbReference>
<feature type="domain" description="Plastocyanin-like" evidence="3">
    <location>
        <begin position="240"/>
        <end position="312"/>
    </location>
</feature>
<evidence type="ECO:0000313" key="7">
    <source>
        <dbReference type="Proteomes" id="UP000228859"/>
    </source>
</evidence>
<dbReference type="AlphaFoldDB" id="A0A2D3WLQ6"/>
<dbReference type="Pfam" id="PF00394">
    <property type="entry name" value="Cu-oxidase"/>
    <property type="match status" value="1"/>
</dbReference>
<dbReference type="InterPro" id="IPR011707">
    <property type="entry name" value="Cu-oxidase-like_N"/>
</dbReference>
<name>A0A2D3WLQ6_9BACT</name>
<dbReference type="PROSITE" id="PS51257">
    <property type="entry name" value="PROKAR_LIPOPROTEIN"/>
    <property type="match status" value="1"/>
</dbReference>
<sequence length="495" mass="56429">MDRRYFLNYSAITAAFIFTGCETDEPASTSSVSAVSSKAKEKISEKILPFTQKLKVPHEMNFAQIKKGEFTAQKSNVNIFPDAQTEMLTFQGDLPNPTIRIKKGDVFDLDFINKLPEPTIIHWHGLIVPEEMDGHPKDAISTGYTKKYHYKVQQSAGTFWYHTHPHGRTGKEIYHGLSGFYIVEDNEEKQLNLPNGEFELPLMIQDKRFDKKRQLLYKDPNVLSDNNGVMGDVILVNATPLPYHEVKSGKYRLRILNASSVRTYKLAFDTIKEFTLIGTDAGLLEDPVNVQSVLLSIAERVDIIVDFKDQKVGDKVTLKTLGFKEGTTMALSPDYPSFDAQMDIMQFHVTEKIEDTYVLPAKLIKIPRMKASDAIKTRAITMEIMSGGIWTLDKKPYDMGRIDQRVKLGSTEIWEITNSVHMAHPLHIHGVRFQVLDRNGKIDFPTDRGWKDTVLVMPFETVRIIVHFTMPGLFVYHCHILEHEDNAMMANFLVE</sequence>
<dbReference type="GO" id="GO:0016491">
    <property type="term" value="F:oxidoreductase activity"/>
    <property type="evidence" value="ECO:0007669"/>
    <property type="project" value="UniProtKB-KW"/>
</dbReference>